<accession>A0AAV7E4F4</accession>
<evidence type="ECO:0000313" key="1">
    <source>
        <dbReference type="EMBL" id="KAG9443805.1"/>
    </source>
</evidence>
<organism evidence="1 2">
    <name type="scientific">Aristolochia fimbriata</name>
    <name type="common">White veined hardy Dutchman's pipe vine</name>
    <dbReference type="NCBI Taxonomy" id="158543"/>
    <lineage>
        <taxon>Eukaryota</taxon>
        <taxon>Viridiplantae</taxon>
        <taxon>Streptophyta</taxon>
        <taxon>Embryophyta</taxon>
        <taxon>Tracheophyta</taxon>
        <taxon>Spermatophyta</taxon>
        <taxon>Magnoliopsida</taxon>
        <taxon>Magnoliidae</taxon>
        <taxon>Piperales</taxon>
        <taxon>Aristolochiaceae</taxon>
        <taxon>Aristolochia</taxon>
    </lineage>
</organism>
<keyword evidence="2" id="KW-1185">Reference proteome</keyword>
<protein>
    <submittedName>
        <fullName evidence="1">Uncharacterized protein</fullName>
    </submittedName>
</protein>
<dbReference type="AlphaFoldDB" id="A0AAV7E4F4"/>
<name>A0AAV7E4F4_ARIFI</name>
<comment type="caution">
    <text evidence="1">The sequence shown here is derived from an EMBL/GenBank/DDBJ whole genome shotgun (WGS) entry which is preliminary data.</text>
</comment>
<reference evidence="1 2" key="1">
    <citation type="submission" date="2021-07" db="EMBL/GenBank/DDBJ databases">
        <title>The Aristolochia fimbriata genome: insights into angiosperm evolution, floral development and chemical biosynthesis.</title>
        <authorList>
            <person name="Jiao Y."/>
        </authorList>
    </citation>
    <scope>NUCLEOTIDE SEQUENCE [LARGE SCALE GENOMIC DNA]</scope>
    <source>
        <strain evidence="1">IBCAS-2021</strain>
        <tissue evidence="1">Leaf</tissue>
    </source>
</reference>
<dbReference type="EMBL" id="JAINDJ010000006">
    <property type="protein sequence ID" value="KAG9443805.1"/>
    <property type="molecule type" value="Genomic_DNA"/>
</dbReference>
<gene>
    <name evidence="1" type="ORF">H6P81_015145</name>
</gene>
<proteinExistence type="predicted"/>
<evidence type="ECO:0000313" key="2">
    <source>
        <dbReference type="Proteomes" id="UP000825729"/>
    </source>
</evidence>
<sequence>MASDARRLPLQIRKMSSPFHAHRLLFAFALKSELMSDLILFIFKEDKIASLPPVMGQYARNVNYNDG</sequence>
<dbReference type="Proteomes" id="UP000825729">
    <property type="component" value="Unassembled WGS sequence"/>
</dbReference>